<accession>A0ABU5E916</accession>
<dbReference type="CDD" id="cd00293">
    <property type="entry name" value="USP-like"/>
    <property type="match status" value="1"/>
</dbReference>
<proteinExistence type="inferred from homology"/>
<comment type="caution">
    <text evidence="3">The sequence shown here is derived from an EMBL/GenBank/DDBJ whole genome shotgun (WGS) entry which is preliminary data.</text>
</comment>
<sequence length="142" mass="15244">MMTSGLLCATDGSAISEKAVVYAAELARSQQQHLAFLTVVTGSEDQHPMVWDEKRLRAGDLPPDRELLSALSVATHQELQHLTCVRVHGRNPAAAIVSYAEKNNYHHIIAGSAGLTGAKRLLLGSVAADIVTRAHCPVTIVR</sequence>
<evidence type="ECO:0000256" key="1">
    <source>
        <dbReference type="ARBA" id="ARBA00008791"/>
    </source>
</evidence>
<dbReference type="InterPro" id="IPR014729">
    <property type="entry name" value="Rossmann-like_a/b/a_fold"/>
</dbReference>
<dbReference type="PANTHER" id="PTHR46268">
    <property type="entry name" value="STRESS RESPONSE PROTEIN NHAX"/>
    <property type="match status" value="1"/>
</dbReference>
<comment type="similarity">
    <text evidence="1">Belongs to the universal stress protein A family.</text>
</comment>
<dbReference type="Proteomes" id="UP001279642">
    <property type="component" value="Unassembled WGS sequence"/>
</dbReference>
<dbReference type="RefSeq" id="WP_320507127.1">
    <property type="nucleotide sequence ID" value="NZ_JAXCLW010000001.1"/>
</dbReference>
<dbReference type="SUPFAM" id="SSF52402">
    <property type="entry name" value="Adenine nucleotide alpha hydrolases-like"/>
    <property type="match status" value="1"/>
</dbReference>
<evidence type="ECO:0000313" key="3">
    <source>
        <dbReference type="EMBL" id="MDY0882095.1"/>
    </source>
</evidence>
<evidence type="ECO:0000313" key="4">
    <source>
        <dbReference type="Proteomes" id="UP001279642"/>
    </source>
</evidence>
<gene>
    <name evidence="3" type="ORF">SMD27_04510</name>
</gene>
<organism evidence="3 4">
    <name type="scientific">Dongia soli</name>
    <dbReference type="NCBI Taxonomy" id="600628"/>
    <lineage>
        <taxon>Bacteria</taxon>
        <taxon>Pseudomonadati</taxon>
        <taxon>Pseudomonadota</taxon>
        <taxon>Alphaproteobacteria</taxon>
        <taxon>Rhodospirillales</taxon>
        <taxon>Dongiaceae</taxon>
        <taxon>Dongia</taxon>
    </lineage>
</organism>
<reference evidence="3 4" key="1">
    <citation type="journal article" date="2016" name="Antonie Van Leeuwenhoek">
        <title>Dongia soli sp. nov., isolated from soil from Dokdo, Korea.</title>
        <authorList>
            <person name="Kim D.U."/>
            <person name="Lee H."/>
            <person name="Kim H."/>
            <person name="Kim S.G."/>
            <person name="Ka J.O."/>
        </authorList>
    </citation>
    <scope>NUCLEOTIDE SEQUENCE [LARGE SCALE GENOMIC DNA]</scope>
    <source>
        <strain evidence="3 4">D78</strain>
    </source>
</reference>
<feature type="domain" description="UspA" evidence="2">
    <location>
        <begin position="6"/>
        <end position="142"/>
    </location>
</feature>
<dbReference type="PRINTS" id="PR01438">
    <property type="entry name" value="UNVRSLSTRESS"/>
</dbReference>
<dbReference type="InterPro" id="IPR006016">
    <property type="entry name" value="UspA"/>
</dbReference>
<keyword evidence="4" id="KW-1185">Reference proteome</keyword>
<protein>
    <submittedName>
        <fullName evidence="3">Universal stress protein</fullName>
    </submittedName>
</protein>
<dbReference type="Gene3D" id="3.40.50.620">
    <property type="entry name" value="HUPs"/>
    <property type="match status" value="1"/>
</dbReference>
<dbReference type="PANTHER" id="PTHR46268:SF6">
    <property type="entry name" value="UNIVERSAL STRESS PROTEIN UP12"/>
    <property type="match status" value="1"/>
</dbReference>
<name>A0ABU5E916_9PROT</name>
<dbReference type="InterPro" id="IPR006015">
    <property type="entry name" value="Universal_stress_UspA"/>
</dbReference>
<dbReference type="EMBL" id="JAXCLW010000001">
    <property type="protein sequence ID" value="MDY0882095.1"/>
    <property type="molecule type" value="Genomic_DNA"/>
</dbReference>
<dbReference type="Pfam" id="PF00582">
    <property type="entry name" value="Usp"/>
    <property type="match status" value="1"/>
</dbReference>
<evidence type="ECO:0000259" key="2">
    <source>
        <dbReference type="Pfam" id="PF00582"/>
    </source>
</evidence>